<feature type="compositionally biased region" description="Polar residues" evidence="2">
    <location>
        <begin position="31"/>
        <end position="45"/>
    </location>
</feature>
<feature type="compositionally biased region" description="Acidic residues" evidence="2">
    <location>
        <begin position="16"/>
        <end position="30"/>
    </location>
</feature>
<comment type="caution">
    <text evidence="3">The sequence shown here is derived from an EMBL/GenBank/DDBJ whole genome shotgun (WGS) entry which is preliminary data.</text>
</comment>
<dbReference type="PANTHER" id="PTHR23389">
    <property type="entry name" value="CHROMOSOME TRANSMISSION FIDELITY FACTOR 18"/>
    <property type="match status" value="1"/>
</dbReference>
<dbReference type="Gene3D" id="3.40.50.300">
    <property type="entry name" value="P-loop containing nucleotide triphosphate hydrolases"/>
    <property type="match status" value="1"/>
</dbReference>
<dbReference type="GO" id="GO:0003677">
    <property type="term" value="F:DNA binding"/>
    <property type="evidence" value="ECO:0007669"/>
    <property type="project" value="TreeGrafter"/>
</dbReference>
<feature type="region of interest" description="Disordered" evidence="2">
    <location>
        <begin position="1"/>
        <end position="46"/>
    </location>
</feature>
<evidence type="ECO:0000313" key="4">
    <source>
        <dbReference type="Proteomes" id="UP000590412"/>
    </source>
</evidence>
<dbReference type="Pfam" id="PF03215">
    <property type="entry name" value="Rad17"/>
    <property type="match status" value="1"/>
</dbReference>
<evidence type="ECO:0000313" key="3">
    <source>
        <dbReference type="EMBL" id="KAF6058458.1"/>
    </source>
</evidence>
<feature type="region of interest" description="Disordered" evidence="2">
    <location>
        <begin position="103"/>
        <end position="142"/>
    </location>
</feature>
<sequence>MIIVGSEDVRKKENSLSEEDTTSDITDVDEQSTTLHTSSQEQSAIESKPNMLISLLNGNQRPKRVVENTNICESVDASMQPSETFQNPKALLTESVSIMSILNGNRQKEEPVEKNDNSTTNTDTLSINLPLPSQSSMTSNDTGGSSMLMSVLNGNKKVPKISEHVEQNVPKVAPNTKTLEDMVYSKVKSTTVKDLLATYNKKFDGKVVIRLPPAHLQKLQSELVDHETSSDPMGCRSNKELESRIFSRAKSLSARDIFNNFKRKSDNTNPLSLKVTLKVDRKKLAKVSYFVTKGNNSNGKSCKNLFSEMMTASRNVKMTPLQKAKKLNPPYMNKSEFHVFDGSWDKVELKARKNVHLEDHFGPVPALQREVEPECYIYETKEVNKKEYALKKLPCLQKTAPLNAIFDLLDNDSGKQLWVDKFRPKSTQDLLMHRQNIELITNWIKDSFGKIQTQAPVKNLNRKLKKRRLDSFIVYEDTEEEFSSPFLIIQGSSGSGKSTAVYTAMKELDGYVHEINSGMARGRKDIYNNLKELSTTQLVHDTKDFKPGLIFFEDVNILFEQDKTFWSVVQDIINVSKRPIIITCEELWNIPKTLIDFAQEDDSIIFIDDRIVSRKLVVDYLWMCCLVEGFDVGDDILEQIVDEMWNGHNYDLRGCLMSCEIMCKKRSDQLVVIRKRADENSQVVSDLEEKAFHCELNSCGDVINSCLKSQIPQAAGDNELIDIYCVDDSQGYLPFELNIGNELQMISKNNQTLPAPKFTFNDLQFECQQFIGSRSKKLPIYYYQDFEKRATRSSSDIVEPTTGIPETSFIYNISPSPFILDLLPFTRVWQAFQTQLDIYETKTLNEEKPSLKKFLQYRDFQHKSTLNGTLQLG</sequence>
<dbReference type="GO" id="GO:0006260">
    <property type="term" value="P:DNA replication"/>
    <property type="evidence" value="ECO:0007669"/>
    <property type="project" value="UniProtKB-KW"/>
</dbReference>
<dbReference type="OrthoDB" id="10064318at2759"/>
<reference evidence="3" key="1">
    <citation type="submission" date="2020-03" db="EMBL/GenBank/DDBJ databases">
        <title>FDA dAtabase for Regulatory Grade micrObial Sequences (FDA-ARGOS): Supporting development and validation of Infectious Disease Dx tests.</title>
        <authorList>
            <person name="Campos J."/>
            <person name="Goldberg B."/>
            <person name="Tallon L."/>
            <person name="Sadzewicz L."/>
            <person name="Vavikolanu K."/>
            <person name="Mehta A."/>
            <person name="Aluvathingal J."/>
            <person name="Nadendla S."/>
            <person name="Nandy P."/>
            <person name="Geyer C."/>
            <person name="Yan Y."/>
            <person name="Sichtig H."/>
        </authorList>
    </citation>
    <scope>NUCLEOTIDE SEQUENCE [LARGE SCALE GENOMIC DNA]</scope>
    <source>
        <strain evidence="3">FDAARGOS_652</strain>
    </source>
</reference>
<keyword evidence="1" id="KW-0235">DNA replication</keyword>
<accession>A0A8X7NR20</accession>
<evidence type="ECO:0000256" key="2">
    <source>
        <dbReference type="SAM" id="MobiDB-lite"/>
    </source>
</evidence>
<dbReference type="Proteomes" id="UP000590412">
    <property type="component" value="Unassembled WGS sequence"/>
</dbReference>
<protein>
    <submittedName>
        <fullName evidence="3">Rad17 cell cycle checkpoint family protein</fullName>
    </submittedName>
</protein>
<feature type="compositionally biased region" description="Polar residues" evidence="2">
    <location>
        <begin position="131"/>
        <end position="142"/>
    </location>
</feature>
<dbReference type="EMBL" id="JABWAB010000001">
    <property type="protein sequence ID" value="KAF6058458.1"/>
    <property type="molecule type" value="Genomic_DNA"/>
</dbReference>
<dbReference type="AlphaFoldDB" id="A0A8X7NR20"/>
<dbReference type="SUPFAM" id="SSF52540">
    <property type="entry name" value="P-loop containing nucleoside triphosphate hydrolases"/>
    <property type="match status" value="1"/>
</dbReference>
<proteinExistence type="predicted"/>
<dbReference type="PANTHER" id="PTHR23389:SF6">
    <property type="entry name" value="REPLICATION FACTOR C SUBUNIT 1"/>
    <property type="match status" value="1"/>
</dbReference>
<name>A0A8X7NR20_CANPA</name>
<dbReference type="InterPro" id="IPR027417">
    <property type="entry name" value="P-loop_NTPase"/>
</dbReference>
<dbReference type="GO" id="GO:0005634">
    <property type="term" value="C:nucleus"/>
    <property type="evidence" value="ECO:0007669"/>
    <property type="project" value="TreeGrafter"/>
</dbReference>
<gene>
    <name evidence="3" type="ORF">FOB60_000040</name>
</gene>
<feature type="compositionally biased region" description="Basic and acidic residues" evidence="2">
    <location>
        <begin position="106"/>
        <end position="116"/>
    </location>
</feature>
<feature type="compositionally biased region" description="Low complexity" evidence="2">
    <location>
        <begin position="117"/>
        <end position="129"/>
    </location>
</feature>
<evidence type="ECO:0000256" key="1">
    <source>
        <dbReference type="ARBA" id="ARBA00022705"/>
    </source>
</evidence>
<organism evidence="3 4">
    <name type="scientific">Candida parapsilosis</name>
    <name type="common">Yeast</name>
    <dbReference type="NCBI Taxonomy" id="5480"/>
    <lineage>
        <taxon>Eukaryota</taxon>
        <taxon>Fungi</taxon>
        <taxon>Dikarya</taxon>
        <taxon>Ascomycota</taxon>
        <taxon>Saccharomycotina</taxon>
        <taxon>Pichiomycetes</taxon>
        <taxon>Debaryomycetaceae</taxon>
        <taxon>Candida/Lodderomyces clade</taxon>
        <taxon>Candida</taxon>
    </lineage>
</organism>